<dbReference type="InterPro" id="IPR007502">
    <property type="entry name" value="Helicase-assoc_dom"/>
</dbReference>
<dbReference type="InterPro" id="IPR010225">
    <property type="entry name" value="HrpB"/>
</dbReference>
<dbReference type="RefSeq" id="WP_011736211.1">
    <property type="nucleotide sequence ID" value="NC_008609.1"/>
</dbReference>
<feature type="region of interest" description="Disordered" evidence="5">
    <location>
        <begin position="817"/>
        <end position="842"/>
    </location>
</feature>
<dbReference type="Gene3D" id="3.40.50.300">
    <property type="entry name" value="P-loop containing nucleotide triphosphate hydrolases"/>
    <property type="match status" value="2"/>
</dbReference>
<protein>
    <submittedName>
        <fullName evidence="8">ATP-dependent helicase HrpB</fullName>
    </submittedName>
</protein>
<name>A1ARI5_PELPD</name>
<feature type="domain" description="Helicase C-terminal" evidence="7">
    <location>
        <begin position="204"/>
        <end position="369"/>
    </location>
</feature>
<dbReference type="InterPro" id="IPR056329">
    <property type="entry name" value="CON_HrpB"/>
</dbReference>
<keyword evidence="4" id="KW-0067">ATP-binding</keyword>
<dbReference type="Gene3D" id="1.20.120.1080">
    <property type="match status" value="1"/>
</dbReference>
<evidence type="ECO:0000256" key="5">
    <source>
        <dbReference type="SAM" id="MobiDB-lite"/>
    </source>
</evidence>
<dbReference type="AlphaFoldDB" id="A1ARI5"/>
<dbReference type="InterPro" id="IPR027417">
    <property type="entry name" value="P-loop_NTPase"/>
</dbReference>
<dbReference type="InterPro" id="IPR049614">
    <property type="entry name" value="HrpB_DEXH"/>
</dbReference>
<evidence type="ECO:0000313" key="9">
    <source>
        <dbReference type="Proteomes" id="UP000006732"/>
    </source>
</evidence>
<dbReference type="Proteomes" id="UP000006732">
    <property type="component" value="Chromosome"/>
</dbReference>
<dbReference type="Pfam" id="PF24473">
    <property type="entry name" value="CON_HrpB"/>
    <property type="match status" value="1"/>
</dbReference>
<evidence type="ECO:0000313" key="8">
    <source>
        <dbReference type="EMBL" id="ABK99955.1"/>
    </source>
</evidence>
<dbReference type="SUPFAM" id="SSF52540">
    <property type="entry name" value="P-loop containing nucleoside triphosphate hydrolases"/>
    <property type="match status" value="1"/>
</dbReference>
<proteinExistence type="predicted"/>
<keyword evidence="9" id="KW-1185">Reference proteome</keyword>
<dbReference type="STRING" id="338966.Ppro_2348"/>
<dbReference type="CDD" id="cd18791">
    <property type="entry name" value="SF2_C_RHA"/>
    <property type="match status" value="1"/>
</dbReference>
<dbReference type="EMBL" id="CP000482">
    <property type="protein sequence ID" value="ABK99955.1"/>
    <property type="molecule type" value="Genomic_DNA"/>
</dbReference>
<evidence type="ECO:0000259" key="6">
    <source>
        <dbReference type="PROSITE" id="PS51192"/>
    </source>
</evidence>
<dbReference type="InterPro" id="IPR011545">
    <property type="entry name" value="DEAD/DEAH_box_helicase_dom"/>
</dbReference>
<evidence type="ECO:0000259" key="7">
    <source>
        <dbReference type="PROSITE" id="PS51194"/>
    </source>
</evidence>
<feature type="domain" description="Helicase ATP-binding" evidence="6">
    <location>
        <begin position="14"/>
        <end position="178"/>
    </location>
</feature>
<keyword evidence="3 8" id="KW-0347">Helicase</keyword>
<dbReference type="PROSITE" id="PS51194">
    <property type="entry name" value="HELICASE_CTER"/>
    <property type="match status" value="1"/>
</dbReference>
<dbReference type="eggNOG" id="COG1643">
    <property type="taxonomic scope" value="Bacteria"/>
</dbReference>
<sequence>MKPLPIDQILPRLLTTVAENPNVLLHAPPGAGKTTRVPLALLEIIPPQAGRIVMLEPRRLAAVSAARWMAACLGEEPGGTVGYSIRFDSRVSPKTRIEVVTEGILTRRIQGDPLLEGVAMVILDEFHERSIQADLGLALCLDLQSQVRDDLKILVMSATLECRALGRLMGDAPLISSQGRSFPVREIYLEDHSRDRLAPRMAAAIRRVLAETEGDILAFLPGAGEIRSCASLLDQSGLEGSAVTVHPLYGDLPFARQQAAIQPGRGRRVVLATSIAETSLTIEGVRVVIDSGLSRRQRHDPASGMNRLVTVRESRASAIQRAGRAGRVSEGICYRLFSRHSFDAMTPHTPPEMLESDLSPLVLELAAWGVADPAQLAWLDPPPAASLAVARQLLAHLGALDSCGRITPLGRSMARLPLHPRLSRLLERSRELDLVPLGCALAALLSERDIIRRSPRQGQGKGTPADLHDRLELLRRFRGSDGFAGDTDRGSLENVERVHRQLERLMGRSSREGGGWSDPDGIGRLLLAAYPDRMAMQREGEGGRYLLANGRGARLAVPGMAGRSALLVAVSVDGGEGGEGLIHLCQEITEELLLQELGERRERRERVLWDSREGRVVAMREECLGALVLASSPFVATPEQSLPALVEALRSSGMGLLDRNERFLQLQARMELVRRQFPADGWPDCSDGALLDSLEEWLAPALVGVRGARQLGELDLAAILLNRLEYRQRASLDELAPTHLVVPSGSRIRLDYCQGETPVLAVKLQELFGLERTPSICRGRVELLLHLLSPAGRPLQVTRDLKGFWDGSYHQVKKEMKGRYPKHPWPDDPWSAPPTRRAKPRT</sequence>
<dbReference type="PIRSF" id="PIRSF005496">
    <property type="entry name" value="ATP_hel_hrpB"/>
    <property type="match status" value="1"/>
</dbReference>
<dbReference type="CDD" id="cd17990">
    <property type="entry name" value="DEXHc_HrpB"/>
    <property type="match status" value="1"/>
</dbReference>
<reference evidence="8 9" key="1">
    <citation type="submission" date="2006-10" db="EMBL/GenBank/DDBJ databases">
        <title>Complete sequence of chromosome of Pelobacter propionicus DSM 2379.</title>
        <authorList>
            <consortium name="US DOE Joint Genome Institute"/>
            <person name="Copeland A."/>
            <person name="Lucas S."/>
            <person name="Lapidus A."/>
            <person name="Barry K."/>
            <person name="Detter J.C."/>
            <person name="Glavina del Rio T."/>
            <person name="Hammon N."/>
            <person name="Israni S."/>
            <person name="Dalin E."/>
            <person name="Tice H."/>
            <person name="Pitluck S."/>
            <person name="Saunders E."/>
            <person name="Brettin T."/>
            <person name="Bruce D."/>
            <person name="Han C."/>
            <person name="Tapia R."/>
            <person name="Schmutz J."/>
            <person name="Larimer F."/>
            <person name="Land M."/>
            <person name="Hauser L."/>
            <person name="Kyrpides N."/>
            <person name="Kim E."/>
            <person name="Lovley D."/>
            <person name="Richardson P."/>
        </authorList>
    </citation>
    <scope>NUCLEOTIDE SEQUENCE [LARGE SCALE GENOMIC DNA]</scope>
    <source>
        <strain evidence="9">DSM 2379 / NBRC 103807 / OttBd1</strain>
    </source>
</reference>
<keyword evidence="2" id="KW-0378">Hydrolase</keyword>
<dbReference type="InterPro" id="IPR001650">
    <property type="entry name" value="Helicase_C-like"/>
</dbReference>
<evidence type="ECO:0000256" key="3">
    <source>
        <dbReference type="ARBA" id="ARBA00022806"/>
    </source>
</evidence>
<dbReference type="PROSITE" id="PS51192">
    <property type="entry name" value="HELICASE_ATP_BIND_1"/>
    <property type="match status" value="1"/>
</dbReference>
<dbReference type="NCBIfam" id="TIGR01970">
    <property type="entry name" value="DEAH_box_HrpB"/>
    <property type="match status" value="1"/>
</dbReference>
<evidence type="ECO:0000256" key="4">
    <source>
        <dbReference type="ARBA" id="ARBA00022840"/>
    </source>
</evidence>
<dbReference type="InterPro" id="IPR013689">
    <property type="entry name" value="RNA_helicase_ATP-dep_HrpB_C"/>
</dbReference>
<dbReference type="InterPro" id="IPR014001">
    <property type="entry name" value="Helicase_ATP-bd"/>
</dbReference>
<dbReference type="Pfam" id="PF00270">
    <property type="entry name" value="DEAD"/>
    <property type="match status" value="1"/>
</dbReference>
<dbReference type="Pfam" id="PF00271">
    <property type="entry name" value="Helicase_C"/>
    <property type="match status" value="1"/>
</dbReference>
<dbReference type="GO" id="GO:0016787">
    <property type="term" value="F:hydrolase activity"/>
    <property type="evidence" value="ECO:0007669"/>
    <property type="project" value="UniProtKB-KW"/>
</dbReference>
<dbReference type="PANTHER" id="PTHR43519:SF1">
    <property type="entry name" value="ATP-DEPENDENT RNA HELICASE HRPB"/>
    <property type="match status" value="1"/>
</dbReference>
<dbReference type="SMART" id="SM00490">
    <property type="entry name" value="HELICc"/>
    <property type="match status" value="1"/>
</dbReference>
<dbReference type="InterPro" id="IPR048333">
    <property type="entry name" value="HA2_WH"/>
</dbReference>
<dbReference type="SMART" id="SM00487">
    <property type="entry name" value="DEXDc"/>
    <property type="match status" value="1"/>
</dbReference>
<dbReference type="GO" id="GO:0005524">
    <property type="term" value="F:ATP binding"/>
    <property type="evidence" value="ECO:0007669"/>
    <property type="project" value="UniProtKB-KW"/>
</dbReference>
<accession>A1ARI5</accession>
<evidence type="ECO:0000256" key="2">
    <source>
        <dbReference type="ARBA" id="ARBA00022801"/>
    </source>
</evidence>
<dbReference type="GO" id="GO:0003676">
    <property type="term" value="F:nucleic acid binding"/>
    <property type="evidence" value="ECO:0007669"/>
    <property type="project" value="InterPro"/>
</dbReference>
<dbReference type="SMART" id="SM00847">
    <property type="entry name" value="HA2"/>
    <property type="match status" value="1"/>
</dbReference>
<dbReference type="HOGENOM" id="CLU_001832_5_6_7"/>
<organism evidence="8 9">
    <name type="scientific">Pelobacter propionicus (strain DSM 2379 / NBRC 103807 / OttBd1)</name>
    <dbReference type="NCBI Taxonomy" id="338966"/>
    <lineage>
        <taxon>Bacteria</taxon>
        <taxon>Pseudomonadati</taxon>
        <taxon>Thermodesulfobacteriota</taxon>
        <taxon>Desulfuromonadia</taxon>
        <taxon>Desulfuromonadales</taxon>
        <taxon>Desulfuromonadaceae</taxon>
        <taxon>Pelobacter</taxon>
    </lineage>
</organism>
<dbReference type="Pfam" id="PF04408">
    <property type="entry name" value="WHD_HA2"/>
    <property type="match status" value="1"/>
</dbReference>
<dbReference type="KEGG" id="ppd:Ppro_2348"/>
<keyword evidence="1" id="KW-0547">Nucleotide-binding</keyword>
<evidence type="ECO:0000256" key="1">
    <source>
        <dbReference type="ARBA" id="ARBA00022741"/>
    </source>
</evidence>
<dbReference type="PANTHER" id="PTHR43519">
    <property type="entry name" value="ATP-DEPENDENT RNA HELICASE HRPB"/>
    <property type="match status" value="1"/>
</dbReference>
<dbReference type="FunFam" id="3.40.50.300:FF:002125">
    <property type="entry name" value="ATP-dependent helicase HrpB"/>
    <property type="match status" value="1"/>
</dbReference>
<dbReference type="GO" id="GO:0004386">
    <property type="term" value="F:helicase activity"/>
    <property type="evidence" value="ECO:0007669"/>
    <property type="project" value="UniProtKB-KW"/>
</dbReference>
<gene>
    <name evidence="8" type="ordered locus">Ppro_2348</name>
</gene>
<dbReference type="OrthoDB" id="9805617at2"/>
<dbReference type="Pfam" id="PF08482">
    <property type="entry name" value="HrpB_C"/>
    <property type="match status" value="1"/>
</dbReference>